<feature type="domain" description="Sulfotransferase" evidence="3">
    <location>
        <begin position="581"/>
        <end position="685"/>
    </location>
</feature>
<feature type="region of interest" description="Disordered" evidence="2">
    <location>
        <begin position="377"/>
        <end position="474"/>
    </location>
</feature>
<dbReference type="InterPro" id="IPR000863">
    <property type="entry name" value="Sulfotransferase_dom"/>
</dbReference>
<feature type="region of interest" description="Disordered" evidence="2">
    <location>
        <begin position="303"/>
        <end position="326"/>
    </location>
</feature>
<feature type="compositionally biased region" description="Basic and acidic residues" evidence="2">
    <location>
        <begin position="420"/>
        <end position="447"/>
    </location>
</feature>
<evidence type="ECO:0000313" key="4">
    <source>
        <dbReference type="EMBL" id="CAE0472319.1"/>
    </source>
</evidence>
<feature type="compositionally biased region" description="Polar residues" evidence="2">
    <location>
        <begin position="69"/>
        <end position="83"/>
    </location>
</feature>
<comment type="similarity">
    <text evidence="1">Belongs to the WSCD family.</text>
</comment>
<dbReference type="PANTHER" id="PTHR45964:SF5">
    <property type="entry name" value="WSCD FAMILY MEMBER CG9164"/>
    <property type="match status" value="1"/>
</dbReference>
<feature type="compositionally biased region" description="Basic and acidic residues" evidence="2">
    <location>
        <begin position="454"/>
        <end position="463"/>
    </location>
</feature>
<reference evidence="4" key="1">
    <citation type="submission" date="2021-01" db="EMBL/GenBank/DDBJ databases">
        <authorList>
            <person name="Corre E."/>
            <person name="Pelletier E."/>
            <person name="Niang G."/>
            <person name="Scheremetjew M."/>
            <person name="Finn R."/>
            <person name="Kale V."/>
            <person name="Holt S."/>
            <person name="Cochrane G."/>
            <person name="Meng A."/>
            <person name="Brown T."/>
            <person name="Cohen L."/>
        </authorList>
    </citation>
    <scope>NUCLEOTIDE SEQUENCE</scope>
    <source>
        <strain evidence="4">MM31A-1</strain>
    </source>
</reference>
<name>A0A7S3QCL3_9STRA</name>
<dbReference type="Gene3D" id="3.40.50.300">
    <property type="entry name" value="P-loop containing nucleotide triphosphate hydrolases"/>
    <property type="match status" value="1"/>
</dbReference>
<sequence>MYFHQKSSILPRTQNEVVASSESFSSPWSIKGVGRKKFVKLLAMFVALHIVFVYNNNPYPEAIQRRTEATSSSGFQQMNSSAPPNLVPPNLIQAPQNDNKDIHSSASTDTVASGKTSSIPRDLPLVNDGTFHGRIPADSQPLDTPAKEMAIDNENTRNSNDLMPATIGDVLIRDLPNKNNVEMVPVKGILSKEDNRKNIISEVDRYSHLPDGGDNDRPREVNEYGNELSPDVTKTQLLYSAREDSREIAVTEEEQKDNDDDVDGNDDDDDYEDDDDDINNEEQNTQENEELVHNFMSQLFKPRTSKAEDDAENDAELPNVVSEQKDHGAPVYDISVLQHPDASTEIGDLSVLSHPINEQVNLGESLRSLNFAETHPELDASSNEDEMPAYSDVDQDQREEQGDEEDRLQPPMPTYPERTPPNREEEVPSFSERDEDRREGQGGEGDRFQPPMPTEKDRSDPFDLRNLNLDPNDLQNMDTETLNKILEANNINPDVLPKFDASGFQAEMRSSTSASGLPSVDSCTKAPWIPAPKRVPIRPTMNASYPGSGARLSWKLIRAITGHMTSDDAVDEGDLAKQGLVISIKTHYPAHGSNDELFKPFASIDRSVLVLRNPVNAIPSFLSYLYERSNGLENHSTRAPPEYWIEWRDKNFESALFSWVEHTLFWLEHNTKGNLLVIAYEHLINKETGPEDLARIGNFLAESSGIELPQTPQAIPCVWDHVVNSRGAEQPQSHRSGGPKHFAYTDRQIEMTITYLSSLKKMYPEIGAIMDEYVVDTLAIQAYGRSNMASQF</sequence>
<accession>A0A7S3QCL3</accession>
<dbReference type="Pfam" id="PF00685">
    <property type="entry name" value="Sulfotransfer_1"/>
    <property type="match status" value="1"/>
</dbReference>
<dbReference type="PANTHER" id="PTHR45964">
    <property type="entry name" value="WSCD FAMILY MEMBER CG9164"/>
    <property type="match status" value="1"/>
</dbReference>
<feature type="region of interest" description="Disordered" evidence="2">
    <location>
        <begin position="201"/>
        <end position="288"/>
    </location>
</feature>
<proteinExistence type="inferred from homology"/>
<feature type="region of interest" description="Disordered" evidence="2">
    <location>
        <begin position="66"/>
        <end position="124"/>
    </location>
</feature>
<dbReference type="InterPro" id="IPR027417">
    <property type="entry name" value="P-loop_NTPase"/>
</dbReference>
<dbReference type="AlphaFoldDB" id="A0A7S3QCL3"/>
<dbReference type="SUPFAM" id="SSF52540">
    <property type="entry name" value="P-loop containing nucleoside triphosphate hydrolases"/>
    <property type="match status" value="1"/>
</dbReference>
<dbReference type="EMBL" id="HBIO01022321">
    <property type="protein sequence ID" value="CAE0472319.1"/>
    <property type="molecule type" value="Transcribed_RNA"/>
</dbReference>
<feature type="compositionally biased region" description="Acidic residues" evidence="2">
    <location>
        <begin position="250"/>
        <end position="280"/>
    </location>
</feature>
<dbReference type="GO" id="GO:0008146">
    <property type="term" value="F:sulfotransferase activity"/>
    <property type="evidence" value="ECO:0007669"/>
    <property type="project" value="InterPro"/>
</dbReference>
<feature type="compositionally biased region" description="Low complexity" evidence="2">
    <location>
        <begin position="464"/>
        <end position="474"/>
    </location>
</feature>
<gene>
    <name evidence="4" type="ORF">CDEB00056_LOCUS17172</name>
</gene>
<feature type="compositionally biased region" description="Polar residues" evidence="2">
    <location>
        <begin position="104"/>
        <end position="119"/>
    </location>
</feature>
<evidence type="ECO:0000256" key="2">
    <source>
        <dbReference type="SAM" id="MobiDB-lite"/>
    </source>
</evidence>
<protein>
    <recommendedName>
        <fullName evidence="3">Sulfotransferase domain-containing protein</fullName>
    </recommendedName>
</protein>
<organism evidence="4">
    <name type="scientific">Chaetoceros debilis</name>
    <dbReference type="NCBI Taxonomy" id="122233"/>
    <lineage>
        <taxon>Eukaryota</taxon>
        <taxon>Sar</taxon>
        <taxon>Stramenopiles</taxon>
        <taxon>Ochrophyta</taxon>
        <taxon>Bacillariophyta</taxon>
        <taxon>Coscinodiscophyceae</taxon>
        <taxon>Chaetocerotophycidae</taxon>
        <taxon>Chaetocerotales</taxon>
        <taxon>Chaetocerotaceae</taxon>
        <taxon>Chaetoceros</taxon>
    </lineage>
</organism>
<evidence type="ECO:0000256" key="1">
    <source>
        <dbReference type="ARBA" id="ARBA00010236"/>
    </source>
</evidence>
<dbReference type="InterPro" id="IPR051589">
    <property type="entry name" value="Sialate-O-sulfotransferase"/>
</dbReference>
<evidence type="ECO:0000259" key="3">
    <source>
        <dbReference type="Pfam" id="PF00685"/>
    </source>
</evidence>